<sequence>MDPIPHNPPVLKSFFEIMRRLFETTGGAGGNLSKRLRGWMEEAGLKRVEEKVGYAAHGEAIDGKDLKQKSIDSPCSAVAPILMVVRSMPPSFQDGDLEDLEPRLRRGLEEKGGHSCIRVVWGRK</sequence>
<evidence type="ECO:0000313" key="1">
    <source>
        <dbReference type="EMBL" id="TKA71291.1"/>
    </source>
</evidence>
<protein>
    <submittedName>
        <fullName evidence="1">Uncharacterized protein</fullName>
    </submittedName>
</protein>
<reference evidence="1 2" key="1">
    <citation type="submission" date="2017-03" db="EMBL/GenBank/DDBJ databases">
        <title>Genomes of endolithic fungi from Antarctica.</title>
        <authorList>
            <person name="Coleine C."/>
            <person name="Masonjones S."/>
            <person name="Stajich J.E."/>
        </authorList>
    </citation>
    <scope>NUCLEOTIDE SEQUENCE [LARGE SCALE GENOMIC DNA]</scope>
    <source>
        <strain evidence="1 2">CCFEE 5184</strain>
    </source>
</reference>
<organism evidence="1 2">
    <name type="scientific">Friedmanniomyces simplex</name>
    <dbReference type="NCBI Taxonomy" id="329884"/>
    <lineage>
        <taxon>Eukaryota</taxon>
        <taxon>Fungi</taxon>
        <taxon>Dikarya</taxon>
        <taxon>Ascomycota</taxon>
        <taxon>Pezizomycotina</taxon>
        <taxon>Dothideomycetes</taxon>
        <taxon>Dothideomycetidae</taxon>
        <taxon>Mycosphaerellales</taxon>
        <taxon>Teratosphaeriaceae</taxon>
        <taxon>Friedmanniomyces</taxon>
    </lineage>
</organism>
<gene>
    <name evidence="1" type="ORF">B0A55_07593</name>
</gene>
<dbReference type="AlphaFoldDB" id="A0A4U0X5W2"/>
<name>A0A4U0X5W2_9PEZI</name>
<accession>A0A4U0X5W2</accession>
<dbReference type="Proteomes" id="UP000309340">
    <property type="component" value="Unassembled WGS sequence"/>
</dbReference>
<evidence type="ECO:0000313" key="2">
    <source>
        <dbReference type="Proteomes" id="UP000309340"/>
    </source>
</evidence>
<dbReference type="OrthoDB" id="184880at2759"/>
<dbReference type="EMBL" id="NAJQ01000358">
    <property type="protein sequence ID" value="TKA71291.1"/>
    <property type="molecule type" value="Genomic_DNA"/>
</dbReference>
<proteinExistence type="predicted"/>
<keyword evidence="2" id="KW-1185">Reference proteome</keyword>
<comment type="caution">
    <text evidence="1">The sequence shown here is derived from an EMBL/GenBank/DDBJ whole genome shotgun (WGS) entry which is preliminary data.</text>
</comment>